<dbReference type="PANTHER" id="PTHR33515">
    <property type="entry name" value="RIBOSOME-BINDING FACTOR A, CHLOROPLASTIC-RELATED"/>
    <property type="match status" value="1"/>
</dbReference>
<dbReference type="InterPro" id="IPR023799">
    <property type="entry name" value="RbfA_dom_sf"/>
</dbReference>
<dbReference type="Gene3D" id="3.30.300.20">
    <property type="match status" value="1"/>
</dbReference>
<evidence type="ECO:0000313" key="3">
    <source>
        <dbReference type="EMBL" id="VFP83725.1"/>
    </source>
</evidence>
<dbReference type="Proteomes" id="UP000294349">
    <property type="component" value="Chromosome"/>
</dbReference>
<dbReference type="EMBL" id="LR217717">
    <property type="protein sequence ID" value="VFP83725.1"/>
    <property type="molecule type" value="Genomic_DNA"/>
</dbReference>
<evidence type="ECO:0000313" key="4">
    <source>
        <dbReference type="Proteomes" id="UP000294349"/>
    </source>
</evidence>
<comment type="similarity">
    <text evidence="2">Belongs to the RbfA family.</text>
</comment>
<comment type="subunit">
    <text evidence="2">Monomer. Binds 30S ribosomal subunits, but not 50S ribosomal subunits or 70S ribosomes.</text>
</comment>
<evidence type="ECO:0000256" key="1">
    <source>
        <dbReference type="ARBA" id="ARBA00022517"/>
    </source>
</evidence>
<dbReference type="Pfam" id="PF02033">
    <property type="entry name" value="RBFA"/>
    <property type="match status" value="1"/>
</dbReference>
<evidence type="ECO:0000256" key="2">
    <source>
        <dbReference type="HAMAP-Rule" id="MF_00003"/>
    </source>
</evidence>
<organism evidence="3 4">
    <name type="scientific">Buchnera aphidicola</name>
    <name type="common">Cinara laricifoliae</name>
    <dbReference type="NCBI Taxonomy" id="2518977"/>
    <lineage>
        <taxon>Bacteria</taxon>
        <taxon>Pseudomonadati</taxon>
        <taxon>Pseudomonadota</taxon>
        <taxon>Gammaproteobacteria</taxon>
        <taxon>Enterobacterales</taxon>
        <taxon>Erwiniaceae</taxon>
        <taxon>Buchnera</taxon>
    </lineage>
</organism>
<sequence length="119" mass="14074">MLKNFSRSIRLERILHKEIAIIIQRRLRDPRLNFLITILEVKLSSDLSYAKIFFTCLNYQDNNRIKLILNILQKAEGFIRSLINKNLLLRVIPKLCFIHDTSYIAGIFVSNLINKIKFK</sequence>
<name>A0A451DBF6_9GAMM</name>
<dbReference type="PANTHER" id="PTHR33515:SF1">
    <property type="entry name" value="RIBOSOME-BINDING FACTOR A, CHLOROPLASTIC-RELATED"/>
    <property type="match status" value="1"/>
</dbReference>
<dbReference type="SUPFAM" id="SSF89919">
    <property type="entry name" value="Ribosome-binding factor A, RbfA"/>
    <property type="match status" value="1"/>
</dbReference>
<dbReference type="GO" id="GO:0043024">
    <property type="term" value="F:ribosomal small subunit binding"/>
    <property type="evidence" value="ECO:0007669"/>
    <property type="project" value="TreeGrafter"/>
</dbReference>
<dbReference type="RefSeq" id="WP_154061574.1">
    <property type="nucleotide sequence ID" value="NZ_LR217717.1"/>
</dbReference>
<accession>A0A451DBF6</accession>
<keyword evidence="1 2" id="KW-0690">Ribosome biogenesis</keyword>
<dbReference type="GO" id="GO:0030490">
    <property type="term" value="P:maturation of SSU-rRNA"/>
    <property type="evidence" value="ECO:0007669"/>
    <property type="project" value="UniProtKB-UniRule"/>
</dbReference>
<gene>
    <name evidence="2 3" type="primary">rbfA</name>
    <name evidence="3" type="ORF">BUCILAFE3058_241</name>
</gene>
<comment type="function">
    <text evidence="2">One of several proteins that assist in the late maturation steps of the functional core of the 30S ribosomal subunit. Associates with free 30S ribosomal subunits (but not with 30S subunits that are part of 70S ribosomes or polysomes). Required for efficient processing of 16S rRNA. May interact with the 5'-terminal helix region of 16S rRNA.</text>
</comment>
<dbReference type="HAMAP" id="MF_00003">
    <property type="entry name" value="RbfA"/>
    <property type="match status" value="1"/>
</dbReference>
<dbReference type="OrthoDB" id="307788at2"/>
<dbReference type="InterPro" id="IPR015946">
    <property type="entry name" value="KH_dom-like_a/b"/>
</dbReference>
<reference evidence="3 4" key="1">
    <citation type="submission" date="2019-02" db="EMBL/GenBank/DDBJ databases">
        <authorList>
            <person name="Manzano-Marin A."/>
            <person name="Manzano-Marin A."/>
        </authorList>
    </citation>
    <scope>NUCLEOTIDE SEQUENCE [LARGE SCALE GENOMIC DNA]</scope>
    <source>
        <strain evidence="3 4">BuCilaricifoliae</strain>
    </source>
</reference>
<dbReference type="GO" id="GO:0005829">
    <property type="term" value="C:cytosol"/>
    <property type="evidence" value="ECO:0007669"/>
    <property type="project" value="TreeGrafter"/>
</dbReference>
<proteinExistence type="inferred from homology"/>
<comment type="subcellular location">
    <subcellularLocation>
        <location evidence="2">Cytoplasm</location>
    </subcellularLocation>
</comment>
<dbReference type="AlphaFoldDB" id="A0A451DBF6"/>
<keyword evidence="2" id="KW-0963">Cytoplasm</keyword>
<protein>
    <recommendedName>
        <fullName evidence="2">Ribosome-binding factor A</fullName>
    </recommendedName>
</protein>
<dbReference type="NCBIfam" id="TIGR00082">
    <property type="entry name" value="rbfA"/>
    <property type="match status" value="1"/>
</dbReference>
<dbReference type="InterPro" id="IPR020053">
    <property type="entry name" value="Ribosome-bd_factorA_CS"/>
</dbReference>
<dbReference type="PROSITE" id="PS01319">
    <property type="entry name" value="RBFA"/>
    <property type="match status" value="1"/>
</dbReference>
<dbReference type="InterPro" id="IPR000238">
    <property type="entry name" value="RbfA"/>
</dbReference>